<feature type="non-terminal residue" evidence="1">
    <location>
        <position position="1"/>
    </location>
</feature>
<organism evidence="1 2">
    <name type="scientific">Rhizobium hidalgonense</name>
    <dbReference type="NCBI Taxonomy" id="1538159"/>
    <lineage>
        <taxon>Bacteria</taxon>
        <taxon>Pseudomonadati</taxon>
        <taxon>Pseudomonadota</taxon>
        <taxon>Alphaproteobacteria</taxon>
        <taxon>Hyphomicrobiales</taxon>
        <taxon>Rhizobiaceae</taxon>
        <taxon>Rhizobium/Agrobacterium group</taxon>
        <taxon>Rhizobium</taxon>
    </lineage>
</organism>
<dbReference type="EMBL" id="JAVLSF010000662">
    <property type="protein sequence ID" value="MDR9778291.1"/>
    <property type="molecule type" value="Genomic_DNA"/>
</dbReference>
<name>A0AAJ2LRX2_9HYPH</name>
<comment type="caution">
    <text evidence="1">The sequence shown here is derived from an EMBL/GenBank/DDBJ whole genome shotgun (WGS) entry which is preliminary data.</text>
</comment>
<dbReference type="Gene3D" id="3.10.20.310">
    <property type="entry name" value="membrane protein fhac"/>
    <property type="match status" value="2"/>
</dbReference>
<proteinExistence type="predicted"/>
<protein>
    <submittedName>
        <fullName evidence="1">Uncharacterized protein</fullName>
    </submittedName>
</protein>
<dbReference type="Proteomes" id="UP001268610">
    <property type="component" value="Unassembled WGS sequence"/>
</dbReference>
<evidence type="ECO:0000313" key="1">
    <source>
        <dbReference type="EMBL" id="MDR9778291.1"/>
    </source>
</evidence>
<dbReference type="AlphaFoldDB" id="A0AAJ2LRX2"/>
<sequence length="149" mass="16993">DGLYENIKTRITNTATEKGYFDGYWIMHDVKVTLPDNTADISLDYDSGERYKLGEVIFKNANPDKPIPLKEEILRQLVPFEENDEYGSWKVTNLSRNFSDTRYFNNVQVDVIIPDPISKPIQLPPDADVEQLTALQRQALAIKNEGSDA</sequence>
<feature type="non-terminal residue" evidence="1">
    <location>
        <position position="149"/>
    </location>
</feature>
<evidence type="ECO:0000313" key="2">
    <source>
        <dbReference type="Proteomes" id="UP001268610"/>
    </source>
</evidence>
<gene>
    <name evidence="1" type="ORF">RJJ65_37770</name>
</gene>
<accession>A0AAJ2LRX2</accession>
<reference evidence="1" key="1">
    <citation type="submission" date="2023-04" db="EMBL/GenBank/DDBJ databases">
        <title>Genomic characterization of faba bean (Vicia faba) microsymbionts in Mexican soils.</title>
        <authorList>
            <person name="Rivera Orduna F.N."/>
            <person name="Guevara-Luna J."/>
            <person name="Yan J."/>
            <person name="Arroyo-Herrera I."/>
            <person name="Li Y."/>
            <person name="Vasquez-Murrieta M.S."/>
            <person name="Wang E.T."/>
        </authorList>
    </citation>
    <scope>NUCLEOTIDE SEQUENCE</scope>
    <source>
        <strain evidence="1">CH26</strain>
    </source>
</reference>